<evidence type="ECO:0000313" key="2">
    <source>
        <dbReference type="Proteomes" id="UP000249165"/>
    </source>
</evidence>
<dbReference type="RefSeq" id="WP_111551379.1">
    <property type="nucleotide sequence ID" value="NZ_QLMG01000083.1"/>
</dbReference>
<name>A0A327XIP1_9RHOB</name>
<dbReference type="OrthoDB" id="7375923at2"/>
<accession>A0A327XIP1</accession>
<comment type="caution">
    <text evidence="1">The sequence shown here is derived from an EMBL/GenBank/DDBJ whole genome shotgun (WGS) entry which is preliminary data.</text>
</comment>
<gene>
    <name evidence="1" type="ORF">ATI53_10839</name>
</gene>
<organism evidence="1 2">
    <name type="scientific">Salipiger aestuarii</name>
    <dbReference type="NCBI Taxonomy" id="568098"/>
    <lineage>
        <taxon>Bacteria</taxon>
        <taxon>Pseudomonadati</taxon>
        <taxon>Pseudomonadota</taxon>
        <taxon>Alphaproteobacteria</taxon>
        <taxon>Rhodobacterales</taxon>
        <taxon>Roseobacteraceae</taxon>
        <taxon>Salipiger</taxon>
    </lineage>
</organism>
<protein>
    <submittedName>
        <fullName evidence="1">Uncharacterized protein</fullName>
    </submittedName>
</protein>
<reference evidence="1 2" key="1">
    <citation type="submission" date="2018-06" db="EMBL/GenBank/DDBJ databases">
        <title>Genomic Encyclopedia of Archaeal and Bacterial Type Strains, Phase II (KMG-II): from individual species to whole genera.</title>
        <authorList>
            <person name="Goeker M."/>
        </authorList>
    </citation>
    <scope>NUCLEOTIDE SEQUENCE [LARGE SCALE GENOMIC DNA]</scope>
    <source>
        <strain evidence="1 2">DSM 22011</strain>
    </source>
</reference>
<proteinExistence type="predicted"/>
<evidence type="ECO:0000313" key="1">
    <source>
        <dbReference type="EMBL" id="RAK08222.1"/>
    </source>
</evidence>
<dbReference type="AlphaFoldDB" id="A0A327XIP1"/>
<sequence length="110" mass="12696">MTRTEENSAIGRAILCCSSNRLARHVTSLVERVSRFTVLLKNANTHLHEFDLNWTGSPERLRKNGLTVAREITEADRVSFEDVRDYAGKRLRINNIEVASGPMWRYNMFD</sequence>
<dbReference type="Proteomes" id="UP000249165">
    <property type="component" value="Unassembled WGS sequence"/>
</dbReference>
<keyword evidence="2" id="KW-1185">Reference proteome</keyword>
<dbReference type="EMBL" id="QLMG01000083">
    <property type="protein sequence ID" value="RAK08222.1"/>
    <property type="molecule type" value="Genomic_DNA"/>
</dbReference>